<name>A0A561E8B0_9MICO</name>
<dbReference type="Proteomes" id="UP000318297">
    <property type="component" value="Unassembled WGS sequence"/>
</dbReference>
<accession>A0A561E8B0</accession>
<reference evidence="1 2" key="1">
    <citation type="submission" date="2019-06" db="EMBL/GenBank/DDBJ databases">
        <title>Sequencing the genomes of 1000 actinobacteria strains.</title>
        <authorList>
            <person name="Klenk H.-P."/>
        </authorList>
    </citation>
    <scope>NUCLEOTIDE SEQUENCE [LARGE SCALE GENOMIC DNA]</scope>
    <source>
        <strain evidence="1 2">DSM 19560</strain>
    </source>
</reference>
<keyword evidence="2" id="KW-1185">Reference proteome</keyword>
<dbReference type="RefSeq" id="WP_145225397.1">
    <property type="nucleotide sequence ID" value="NZ_VIVQ01000001.1"/>
</dbReference>
<evidence type="ECO:0000313" key="2">
    <source>
        <dbReference type="Proteomes" id="UP000318297"/>
    </source>
</evidence>
<comment type="caution">
    <text evidence="1">The sequence shown here is derived from an EMBL/GenBank/DDBJ whole genome shotgun (WGS) entry which is preliminary data.</text>
</comment>
<evidence type="ECO:0000313" key="1">
    <source>
        <dbReference type="EMBL" id="TWE11855.1"/>
    </source>
</evidence>
<dbReference type="OrthoDB" id="3873597at2"/>
<gene>
    <name evidence="1" type="ORF">BKA23_0648</name>
</gene>
<dbReference type="AlphaFoldDB" id="A0A561E8B0"/>
<evidence type="ECO:0008006" key="3">
    <source>
        <dbReference type="Google" id="ProtNLM"/>
    </source>
</evidence>
<proteinExistence type="predicted"/>
<sequence length="203" mass="21530">MPATTSSTVAELQQLLQRHDSPPASMAGLPLHPALSAAFPTGLRAGAAYSLDGSFTAALALLAGPSRAGSWCAAVGLPHLSVEAAAQWGVDLDRLVLVPRLDATQWTSVVATLIEVSDLVLAAPPEHISAGEISRVLARLRSCGSTLLVTGPWPRAAAQLTARTVRWEGLHQGHGCIHGQRLRLEVVEHHRRRCAEFDVPVRS</sequence>
<protein>
    <recommendedName>
        <fullName evidence="3">Protein RecA</fullName>
    </recommendedName>
</protein>
<dbReference type="EMBL" id="VIVQ01000001">
    <property type="protein sequence ID" value="TWE11855.1"/>
    <property type="molecule type" value="Genomic_DNA"/>
</dbReference>
<organism evidence="1 2">
    <name type="scientific">Rudaeicoccus suwonensis</name>
    <dbReference type="NCBI Taxonomy" id="657409"/>
    <lineage>
        <taxon>Bacteria</taxon>
        <taxon>Bacillati</taxon>
        <taxon>Actinomycetota</taxon>
        <taxon>Actinomycetes</taxon>
        <taxon>Micrococcales</taxon>
        <taxon>Dermacoccaceae</taxon>
        <taxon>Rudaeicoccus</taxon>
    </lineage>
</organism>